<comment type="caution">
    <text evidence="2">The sequence shown here is derived from an EMBL/GenBank/DDBJ whole genome shotgun (WGS) entry which is preliminary data.</text>
</comment>
<dbReference type="Gene3D" id="3.40.50.1110">
    <property type="entry name" value="SGNH hydrolase"/>
    <property type="match status" value="1"/>
</dbReference>
<keyword evidence="1" id="KW-0812">Transmembrane</keyword>
<gene>
    <name evidence="2" type="ORF">ACFSNB_11865</name>
</gene>
<keyword evidence="1" id="KW-1133">Transmembrane helix</keyword>
<dbReference type="CDD" id="cd00229">
    <property type="entry name" value="SGNH_hydrolase"/>
    <property type="match status" value="1"/>
</dbReference>
<keyword evidence="1" id="KW-0472">Membrane</keyword>
<accession>A0ABW5CEN7</accession>
<dbReference type="SUPFAM" id="SSF52266">
    <property type="entry name" value="SGNH hydrolase"/>
    <property type="match status" value="1"/>
</dbReference>
<sequence length="392" mass="42490">MSEVVFTRKKTVIFSAIIIFAVLILLEGASRAILSRFSETGSFSARAIENPFHPFLGWQAAPNYKVNTTKDTGGVHYIRTDADGNSITPAQYANPVLTVIVTGGSTMFGVGASDNDGTVPSQMERLLRERFGADIKVVNLAVRGYTSFQEMLRLKEWLNDGHRADLVLSVSGRNDAYAARGARAARYLLLPEHVWTNAVPLVRAAELQKPILLNPLGFFREHSAFIDLLARIVLRVTGGNDFHFDAADAPATGPASPVVPEAAALGTATNYQMMAQLAQAYGADFQFVLQPTAYTLDRFPADIPALTQDPAKAETDRKAEAQFYRDLRQDLDGRLALSDLTAALNGAAGTLYVDQCHYTDAGGALLAAALVETIAPKIQRRLADRERAPAGH</sequence>
<organism evidence="2 3">
    <name type="scientific">Phaeospirillum tilakii</name>
    <dbReference type="NCBI Taxonomy" id="741673"/>
    <lineage>
        <taxon>Bacteria</taxon>
        <taxon>Pseudomonadati</taxon>
        <taxon>Pseudomonadota</taxon>
        <taxon>Alphaproteobacteria</taxon>
        <taxon>Rhodospirillales</taxon>
        <taxon>Rhodospirillaceae</taxon>
        <taxon>Phaeospirillum</taxon>
    </lineage>
</organism>
<evidence type="ECO:0000313" key="2">
    <source>
        <dbReference type="EMBL" id="MFD2234503.1"/>
    </source>
</evidence>
<protein>
    <submittedName>
        <fullName evidence="2">SGNH/GDSL hydrolase family protein</fullName>
    </submittedName>
</protein>
<dbReference type="Proteomes" id="UP001597296">
    <property type="component" value="Unassembled WGS sequence"/>
</dbReference>
<reference evidence="3" key="1">
    <citation type="journal article" date="2019" name="Int. J. Syst. Evol. Microbiol.">
        <title>The Global Catalogue of Microorganisms (GCM) 10K type strain sequencing project: providing services to taxonomists for standard genome sequencing and annotation.</title>
        <authorList>
            <consortium name="The Broad Institute Genomics Platform"/>
            <consortium name="The Broad Institute Genome Sequencing Center for Infectious Disease"/>
            <person name="Wu L."/>
            <person name="Ma J."/>
        </authorList>
    </citation>
    <scope>NUCLEOTIDE SEQUENCE [LARGE SCALE GENOMIC DNA]</scope>
    <source>
        <strain evidence="3">KCTC 15012</strain>
    </source>
</reference>
<evidence type="ECO:0000313" key="3">
    <source>
        <dbReference type="Proteomes" id="UP001597296"/>
    </source>
</evidence>
<dbReference type="InterPro" id="IPR036514">
    <property type="entry name" value="SGNH_hydro_sf"/>
</dbReference>
<evidence type="ECO:0000256" key="1">
    <source>
        <dbReference type="SAM" id="Phobius"/>
    </source>
</evidence>
<dbReference type="GO" id="GO:0016787">
    <property type="term" value="F:hydrolase activity"/>
    <property type="evidence" value="ECO:0007669"/>
    <property type="project" value="UniProtKB-KW"/>
</dbReference>
<feature type="transmembrane region" description="Helical" evidence="1">
    <location>
        <begin position="12"/>
        <end position="34"/>
    </location>
</feature>
<keyword evidence="2" id="KW-0378">Hydrolase</keyword>
<dbReference type="EMBL" id="JBHUIY010000022">
    <property type="protein sequence ID" value="MFD2234503.1"/>
    <property type="molecule type" value="Genomic_DNA"/>
</dbReference>
<name>A0ABW5CEN7_9PROT</name>
<keyword evidence="3" id="KW-1185">Reference proteome</keyword>
<dbReference type="RefSeq" id="WP_377316777.1">
    <property type="nucleotide sequence ID" value="NZ_JBHUIY010000022.1"/>
</dbReference>
<proteinExistence type="predicted"/>